<dbReference type="InterPro" id="IPR007926">
    <property type="entry name" value="Borrelia_P83"/>
</dbReference>
<dbReference type="EMBL" id="RQFA01000026">
    <property type="protein sequence ID" value="TGK35996.1"/>
    <property type="molecule type" value="Genomic_DNA"/>
</dbReference>
<keyword evidence="2" id="KW-0732">Signal</keyword>
<feature type="chain" id="PRO_5043206746" evidence="2">
    <location>
        <begin position="21"/>
        <end position="560"/>
    </location>
</feature>
<comment type="caution">
    <text evidence="3">The sequence shown here is derived from an EMBL/GenBank/DDBJ whole genome shotgun (WGS) entry which is preliminary data.</text>
</comment>
<feature type="compositionally biased region" description="Basic and acidic residues" evidence="1">
    <location>
        <begin position="349"/>
        <end position="361"/>
    </location>
</feature>
<gene>
    <name evidence="3" type="ORF">EHQ17_05305</name>
</gene>
<name>A0A5F1YDI2_9LEPT</name>
<evidence type="ECO:0000256" key="2">
    <source>
        <dbReference type="SAM" id="SignalP"/>
    </source>
</evidence>
<proteinExistence type="predicted"/>
<evidence type="ECO:0000313" key="3">
    <source>
        <dbReference type="EMBL" id="TGK35996.1"/>
    </source>
</evidence>
<keyword evidence="4" id="KW-1185">Reference proteome</keyword>
<evidence type="ECO:0000313" key="4">
    <source>
        <dbReference type="Proteomes" id="UP000298277"/>
    </source>
</evidence>
<sequence>MFRISVVVLFLGLSFSLASQDNSKLGEKEVRSSGRVQFINRSAARAGEEIRGTNEKAGIGLAEALKKDPNKSHSQGGISVVRIAPEEKKFGADVFSISEDSDYGHINSIQRIVAGFVKSNFGYDDKNSDILATYILYYNAIHRKDKTYVGKKYSNSVMKVLNVGSIGIAKRYSEWPGKTQILIPLVENVLTGDGKDVHTDELEDEVNKDLDKKKEGKYEKEKFDDLQREKNKKELDEVNRRKEENKNKQKELSDKETKTDKELQELNKDPVKNKQQITEKKKEKEQIQKEKESAKKEGEKLKEKEKEVVKKEEDRKNNNSSSSSSSSNSSKSNDSKSDSGSKSGGDSKSSSDDKKSESELKKELAETKKELEAKKEEEKKKEEFDKNVVGGKILFLKTLKYLDKGHYNNELQVLDPTNDDTIIRGDFNKICGRTFEIVDGKALVIGFEDGHSSNHKLILIDQETLKPTISAEDNIFWRSPMIVKGDEIYAFEEVQEKYYLSRFGKDLKKQAKSSEEISPNSNVTFYGEKIYVTGKEEGSGSIQITVFNKADLKLIKKIKP</sequence>
<feature type="compositionally biased region" description="Basic and acidic residues" evidence="1">
    <location>
        <begin position="218"/>
        <end position="317"/>
    </location>
</feature>
<dbReference type="Pfam" id="PF05262">
    <property type="entry name" value="Borrelia_P83"/>
    <property type="match status" value="1"/>
</dbReference>
<dbReference type="AlphaFoldDB" id="A0A5F1YDI2"/>
<feature type="region of interest" description="Disordered" evidence="1">
    <location>
        <begin position="218"/>
        <end position="361"/>
    </location>
</feature>
<dbReference type="Proteomes" id="UP000298277">
    <property type="component" value="Unassembled WGS sequence"/>
</dbReference>
<feature type="compositionally biased region" description="Low complexity" evidence="1">
    <location>
        <begin position="318"/>
        <end position="332"/>
    </location>
</feature>
<dbReference type="OrthoDB" id="350069at2"/>
<feature type="signal peptide" evidence="2">
    <location>
        <begin position="1"/>
        <end position="20"/>
    </location>
</feature>
<reference evidence="3" key="1">
    <citation type="journal article" date="2019" name="PLoS Negl. Trop. Dis.">
        <title>Revisiting the worldwide diversity of Leptospira species in the environment.</title>
        <authorList>
            <person name="Vincent A.T."/>
            <person name="Schiettekatte O."/>
            <person name="Bourhy P."/>
            <person name="Veyrier F.J."/>
            <person name="Picardeau M."/>
        </authorList>
    </citation>
    <scope>NUCLEOTIDE SEQUENCE [LARGE SCALE GENOMIC DNA]</scope>
    <source>
        <strain evidence="3">201800299</strain>
    </source>
</reference>
<accession>A0A5F1YDI2</accession>
<dbReference type="RefSeq" id="WP_135591330.1">
    <property type="nucleotide sequence ID" value="NZ_RQEZ01000012.1"/>
</dbReference>
<evidence type="ECO:0000256" key="1">
    <source>
        <dbReference type="SAM" id="MobiDB-lite"/>
    </source>
</evidence>
<protein>
    <submittedName>
        <fullName evidence="3">Uncharacterized protein</fullName>
    </submittedName>
</protein>
<organism evidence="3 4">
    <name type="scientific">Leptospira gomenensis</name>
    <dbReference type="NCBI Taxonomy" id="2484974"/>
    <lineage>
        <taxon>Bacteria</taxon>
        <taxon>Pseudomonadati</taxon>
        <taxon>Spirochaetota</taxon>
        <taxon>Spirochaetia</taxon>
        <taxon>Leptospirales</taxon>
        <taxon>Leptospiraceae</taxon>
        <taxon>Leptospira</taxon>
    </lineage>
</organism>